<accession>A0AA88EBU5</accession>
<dbReference type="Proteomes" id="UP001187192">
    <property type="component" value="Unassembled WGS sequence"/>
</dbReference>
<dbReference type="AlphaFoldDB" id="A0AA88EBU5"/>
<feature type="compositionally biased region" description="Basic and acidic residues" evidence="1">
    <location>
        <begin position="26"/>
        <end position="35"/>
    </location>
</feature>
<comment type="caution">
    <text evidence="2">The sequence shown here is derived from an EMBL/GenBank/DDBJ whole genome shotgun (WGS) entry which is preliminary data.</text>
</comment>
<reference evidence="2" key="1">
    <citation type="submission" date="2023-07" db="EMBL/GenBank/DDBJ databases">
        <title>draft genome sequence of fig (Ficus carica).</title>
        <authorList>
            <person name="Takahashi T."/>
            <person name="Nishimura K."/>
        </authorList>
    </citation>
    <scope>NUCLEOTIDE SEQUENCE</scope>
</reference>
<feature type="region of interest" description="Disordered" evidence="1">
    <location>
        <begin position="1"/>
        <end position="35"/>
    </location>
</feature>
<proteinExistence type="predicted"/>
<sequence length="242" mass="26804">MRSALADDQLRRFSTTERGPMTGHQPELEVPGKDTRLDCAHPTIFEQTNTARRQEQMLSSERPDEYTKHPWPRQPRDAGGLMLMSESAPTIKYYLLPYPGIVKAKIPIYSDPNQETRSSVTATASTKSAPGTKIIRGRWGAYVDTNFCSDHDIRDPSHLISDSSSADHTQFTDGLIGARASPSCRSAPSTRESRIADQNTRRAPSHQCIPEDKGPECPVYPCEPASRPEYQTSPLAPVHSIG</sequence>
<dbReference type="EMBL" id="BTGU01013933">
    <property type="protein sequence ID" value="GMN71423.1"/>
    <property type="molecule type" value="Genomic_DNA"/>
</dbReference>
<feature type="compositionally biased region" description="Low complexity" evidence="1">
    <location>
        <begin position="178"/>
        <end position="189"/>
    </location>
</feature>
<gene>
    <name evidence="2" type="ORF">TIFTF001_054092</name>
</gene>
<name>A0AA88EBU5_FICCA</name>
<feature type="region of interest" description="Disordered" evidence="1">
    <location>
        <begin position="47"/>
        <end position="78"/>
    </location>
</feature>
<protein>
    <submittedName>
        <fullName evidence="2">Uncharacterized protein</fullName>
    </submittedName>
</protein>
<organism evidence="2 3">
    <name type="scientific">Ficus carica</name>
    <name type="common">Common fig</name>
    <dbReference type="NCBI Taxonomy" id="3494"/>
    <lineage>
        <taxon>Eukaryota</taxon>
        <taxon>Viridiplantae</taxon>
        <taxon>Streptophyta</taxon>
        <taxon>Embryophyta</taxon>
        <taxon>Tracheophyta</taxon>
        <taxon>Spermatophyta</taxon>
        <taxon>Magnoliopsida</taxon>
        <taxon>eudicotyledons</taxon>
        <taxon>Gunneridae</taxon>
        <taxon>Pentapetalae</taxon>
        <taxon>rosids</taxon>
        <taxon>fabids</taxon>
        <taxon>Rosales</taxon>
        <taxon>Moraceae</taxon>
        <taxon>Ficeae</taxon>
        <taxon>Ficus</taxon>
    </lineage>
</organism>
<feature type="region of interest" description="Disordered" evidence="1">
    <location>
        <begin position="177"/>
        <end position="242"/>
    </location>
</feature>
<feature type="compositionally biased region" description="Polar residues" evidence="1">
    <location>
        <begin position="47"/>
        <end position="59"/>
    </location>
</feature>
<keyword evidence="3" id="KW-1185">Reference proteome</keyword>
<evidence type="ECO:0000313" key="3">
    <source>
        <dbReference type="Proteomes" id="UP001187192"/>
    </source>
</evidence>
<evidence type="ECO:0000256" key="1">
    <source>
        <dbReference type="SAM" id="MobiDB-lite"/>
    </source>
</evidence>
<evidence type="ECO:0000313" key="2">
    <source>
        <dbReference type="EMBL" id="GMN71423.1"/>
    </source>
</evidence>